<dbReference type="FunFam" id="1.20.58.110:FF:000001">
    <property type="entry name" value="30S ribosomal protein S20"/>
    <property type="match status" value="1"/>
</dbReference>
<dbReference type="NCBIfam" id="TIGR00029">
    <property type="entry name" value="S20"/>
    <property type="match status" value="1"/>
</dbReference>
<dbReference type="RefSeq" id="WP_038365000.1">
    <property type="nucleotide sequence ID" value="NZ_JACXWY010000003.1"/>
</dbReference>
<dbReference type="Pfam" id="PF01649">
    <property type="entry name" value="Ribosomal_S20p"/>
    <property type="match status" value="1"/>
</dbReference>
<keyword evidence="10" id="KW-1185">Reference proteome</keyword>
<dbReference type="HAMAP" id="MF_00500">
    <property type="entry name" value="Ribosomal_bS20"/>
    <property type="match status" value="1"/>
</dbReference>
<keyword evidence="3 8" id="KW-0699">rRNA-binding</keyword>
<keyword evidence="6 8" id="KW-0687">Ribonucleoprotein</keyword>
<evidence type="ECO:0000256" key="1">
    <source>
        <dbReference type="ARBA" id="ARBA00003134"/>
    </source>
</evidence>
<dbReference type="PANTHER" id="PTHR33398">
    <property type="entry name" value="30S RIBOSOMAL PROTEIN S20"/>
    <property type="match status" value="1"/>
</dbReference>
<reference evidence="9" key="1">
    <citation type="submission" date="2020-09" db="EMBL/GenBank/DDBJ databases">
        <title>Bosea spartocytisi sp. nov. a root nodule endophyte of Spartocytisus supranubius in the high mountain ecosystem fo the Teide National Park (Canary Islands, Spain).</title>
        <authorList>
            <person name="Pulido-Suarez L."/>
            <person name="Peix A."/>
            <person name="Igual J.M."/>
            <person name="Socas-Perez N."/>
            <person name="Velazquez E."/>
            <person name="Flores-Felix J.D."/>
            <person name="Leon-Barrios M."/>
        </authorList>
    </citation>
    <scope>NUCLEOTIDE SEQUENCE</scope>
    <source>
        <strain evidence="9">SSUT16</strain>
    </source>
</reference>
<dbReference type="Proteomes" id="UP000619295">
    <property type="component" value="Unassembled WGS sequence"/>
</dbReference>
<accession>A0A927E8T0</accession>
<dbReference type="EMBL" id="JACXWY010000003">
    <property type="protein sequence ID" value="MBD3845450.1"/>
    <property type="molecule type" value="Genomic_DNA"/>
</dbReference>
<protein>
    <recommendedName>
        <fullName evidence="7 8">Small ribosomal subunit protein bS20</fullName>
    </recommendedName>
</protein>
<evidence type="ECO:0000313" key="9">
    <source>
        <dbReference type="EMBL" id="MBD3845450.1"/>
    </source>
</evidence>
<keyword evidence="5 8" id="KW-0689">Ribosomal protein</keyword>
<keyword evidence="4 8" id="KW-0694">RNA-binding</keyword>
<evidence type="ECO:0000256" key="8">
    <source>
        <dbReference type="HAMAP-Rule" id="MF_00500"/>
    </source>
</evidence>
<evidence type="ECO:0000256" key="2">
    <source>
        <dbReference type="ARBA" id="ARBA00007634"/>
    </source>
</evidence>
<dbReference type="Gene3D" id="1.20.58.110">
    <property type="entry name" value="Ribosomal protein S20"/>
    <property type="match status" value="1"/>
</dbReference>
<dbReference type="AlphaFoldDB" id="A0A927E8T0"/>
<evidence type="ECO:0000256" key="3">
    <source>
        <dbReference type="ARBA" id="ARBA00022730"/>
    </source>
</evidence>
<name>A0A927E8T0_9HYPH</name>
<dbReference type="InterPro" id="IPR002583">
    <property type="entry name" value="Ribosomal_bS20"/>
</dbReference>
<comment type="similarity">
    <text evidence="2 8">Belongs to the bacterial ribosomal protein bS20 family.</text>
</comment>
<sequence>MANTTSAKKATRKIARRTEVNKNRRSRMRTFLRKVEEAIATGNKAAAAEALKAAQPEIMRAAQKGVVHKNTASRKVSRLAHRIGALAS</sequence>
<evidence type="ECO:0000256" key="5">
    <source>
        <dbReference type="ARBA" id="ARBA00022980"/>
    </source>
</evidence>
<evidence type="ECO:0000256" key="7">
    <source>
        <dbReference type="ARBA" id="ARBA00035136"/>
    </source>
</evidence>
<dbReference type="PANTHER" id="PTHR33398:SF1">
    <property type="entry name" value="SMALL RIBOSOMAL SUBUNIT PROTEIN BS20C"/>
    <property type="match status" value="1"/>
</dbReference>
<organism evidence="9 10">
    <name type="scientific">Bosea spartocytisi</name>
    <dbReference type="NCBI Taxonomy" id="2773451"/>
    <lineage>
        <taxon>Bacteria</taxon>
        <taxon>Pseudomonadati</taxon>
        <taxon>Pseudomonadota</taxon>
        <taxon>Alphaproteobacteria</taxon>
        <taxon>Hyphomicrobiales</taxon>
        <taxon>Boseaceae</taxon>
        <taxon>Bosea</taxon>
    </lineage>
</organism>
<dbReference type="InterPro" id="IPR036510">
    <property type="entry name" value="Ribosomal_bS20_sf"/>
</dbReference>
<dbReference type="GO" id="GO:0070181">
    <property type="term" value="F:small ribosomal subunit rRNA binding"/>
    <property type="evidence" value="ECO:0007669"/>
    <property type="project" value="TreeGrafter"/>
</dbReference>
<comment type="function">
    <text evidence="1 8">Binds directly to 16S ribosomal RNA.</text>
</comment>
<evidence type="ECO:0000313" key="10">
    <source>
        <dbReference type="Proteomes" id="UP000619295"/>
    </source>
</evidence>
<proteinExistence type="inferred from homology"/>
<dbReference type="SUPFAM" id="SSF46992">
    <property type="entry name" value="Ribosomal protein S20"/>
    <property type="match status" value="1"/>
</dbReference>
<evidence type="ECO:0000256" key="6">
    <source>
        <dbReference type="ARBA" id="ARBA00023274"/>
    </source>
</evidence>
<dbReference type="GO" id="GO:0003735">
    <property type="term" value="F:structural constituent of ribosome"/>
    <property type="evidence" value="ECO:0007669"/>
    <property type="project" value="InterPro"/>
</dbReference>
<dbReference type="GO" id="GO:0005829">
    <property type="term" value="C:cytosol"/>
    <property type="evidence" value="ECO:0007669"/>
    <property type="project" value="TreeGrafter"/>
</dbReference>
<evidence type="ECO:0000256" key="4">
    <source>
        <dbReference type="ARBA" id="ARBA00022884"/>
    </source>
</evidence>
<dbReference type="GO" id="GO:0015935">
    <property type="term" value="C:small ribosomal subunit"/>
    <property type="evidence" value="ECO:0007669"/>
    <property type="project" value="TreeGrafter"/>
</dbReference>
<gene>
    <name evidence="8 9" type="primary">rpsT</name>
    <name evidence="9" type="ORF">IED13_07065</name>
</gene>
<dbReference type="GO" id="GO:0006412">
    <property type="term" value="P:translation"/>
    <property type="evidence" value="ECO:0007669"/>
    <property type="project" value="UniProtKB-UniRule"/>
</dbReference>
<comment type="caution">
    <text evidence="9">The sequence shown here is derived from an EMBL/GenBank/DDBJ whole genome shotgun (WGS) entry which is preliminary data.</text>
</comment>